<dbReference type="Pfam" id="PF00018">
    <property type="entry name" value="SH3_1"/>
    <property type="match status" value="1"/>
</dbReference>
<sequence>MSKPPPKPVKPVNLPSETGEGEISESLKALFLADELVGGSGKESASGPRSDLLVTDAHKGHPLVGSSEESKELQFVGTEDERRRVTSAARQWVLKEGEHIPSNHYESLQSTQPLRIAGKPLSWRAEFSLFCPRGQSLDFGDQASWEEERFTWGISLPELSLQQVATSGPGMSGGRSSHQGVLANVSRATRSRVGLQRNGKGVPGKVRSQQGSAAAGVGGEMGICLSCLCWNASPPKILNTVHMRIQGRVPESIRQEIGPLPSLYPEYPDSCPYLLCVNPCPYSAVGLNMMSECSPDELYFEEGDIIYITDMSDTNWWKGTSKGKTGLIPSNYGKHGCGGDYFVSTLCTFDYLVPEAFLLAVLAEKSVESLPGGRGAVQLQLFMAGGGGSDILWNHSLHVVPPADSGTAENTLLRARWEFMEDEIDFKAQPNQTKKAKPFCSCFYKCEIFSGNLSWLRECLDNRVGVNGLDKAGSTALYWACHGGHKDVVEVLFTQPNIELNQQNKLGDTALHAAAWKGYADIVQLLLEKDSSETPDVLFLCWGKGARTDLRNNEKKLALDMATNATCASLLKKKQGTDAVRTLSNAEEYLDDEDSD</sequence>
<dbReference type="PANTHER" id="PTHR24155:SF10">
    <property type="entry name" value="OSTEOCLAST-STIMULATING FACTOR 1"/>
    <property type="match status" value="1"/>
</dbReference>
<dbReference type="GO" id="GO:0007165">
    <property type="term" value="P:signal transduction"/>
    <property type="evidence" value="ECO:0007669"/>
    <property type="project" value="TreeGrafter"/>
</dbReference>
<dbReference type="PROSITE" id="PS50297">
    <property type="entry name" value="ANK_REP_REGION"/>
    <property type="match status" value="1"/>
</dbReference>
<feature type="domain" description="SH3" evidence="11">
    <location>
        <begin position="269"/>
        <end position="338"/>
    </location>
</feature>
<organism evidence="12">
    <name type="scientific">Ailuropoda melanoleuca</name>
    <name type="common">Giant panda</name>
    <dbReference type="NCBI Taxonomy" id="9646"/>
    <lineage>
        <taxon>Eukaryota</taxon>
        <taxon>Metazoa</taxon>
        <taxon>Chordata</taxon>
        <taxon>Craniata</taxon>
        <taxon>Vertebrata</taxon>
        <taxon>Euteleostomi</taxon>
        <taxon>Mammalia</taxon>
        <taxon>Eutheria</taxon>
        <taxon>Laurasiatheria</taxon>
        <taxon>Carnivora</taxon>
        <taxon>Caniformia</taxon>
        <taxon>Ursidae</taxon>
        <taxon>Ailuropoda</taxon>
    </lineage>
</organism>
<evidence type="ECO:0000256" key="8">
    <source>
        <dbReference type="PROSITE-ProRule" id="PRU00023"/>
    </source>
</evidence>
<dbReference type="Pfam" id="PF12796">
    <property type="entry name" value="Ank_2"/>
    <property type="match status" value="1"/>
</dbReference>
<protein>
    <recommendedName>
        <fullName evidence="7">Osteoclast-stimulating factor 1</fullName>
    </recommendedName>
</protein>
<dbReference type="AlphaFoldDB" id="D2I5R0"/>
<evidence type="ECO:0000256" key="10">
    <source>
        <dbReference type="SAM" id="MobiDB-lite"/>
    </source>
</evidence>
<evidence type="ECO:0000313" key="12">
    <source>
        <dbReference type="EMBL" id="EFB26769.1"/>
    </source>
</evidence>
<gene>
    <name evidence="12" type="ORF">PANDA_021046</name>
</gene>
<dbReference type="SUPFAM" id="SSF48403">
    <property type="entry name" value="Ankyrin repeat"/>
    <property type="match status" value="1"/>
</dbReference>
<dbReference type="InterPro" id="IPR002110">
    <property type="entry name" value="Ankyrin_rpt"/>
</dbReference>
<dbReference type="InterPro" id="IPR036770">
    <property type="entry name" value="Ankyrin_rpt-contain_sf"/>
</dbReference>
<name>D2I5R0_AILME</name>
<accession>D2I5R0</accession>
<evidence type="ECO:0000256" key="9">
    <source>
        <dbReference type="PROSITE-ProRule" id="PRU00192"/>
    </source>
</evidence>
<reference evidence="12" key="1">
    <citation type="journal article" date="2010" name="Nature">
        <title>The sequence and de novo assembly of the giant panda genome.</title>
        <authorList>
            <person name="Li R."/>
            <person name="Fan W."/>
            <person name="Tian G."/>
            <person name="Zhu H."/>
            <person name="He L."/>
            <person name="Cai J."/>
            <person name="Huang Q."/>
            <person name="Cai Q."/>
            <person name="Li B."/>
            <person name="Bai Y."/>
            <person name="Zhang Z."/>
            <person name="Zhang Y."/>
            <person name="Wang W."/>
            <person name="Li J."/>
            <person name="Wei F."/>
            <person name="Li H."/>
            <person name="Jian M."/>
            <person name="Li J."/>
            <person name="Zhang Z."/>
            <person name="Nielsen R."/>
            <person name="Li D."/>
            <person name="Gu W."/>
            <person name="Yang Z."/>
            <person name="Xuan Z."/>
            <person name="Ryder O.A."/>
            <person name="Leung F.C."/>
            <person name="Zhou Y."/>
            <person name="Cao J."/>
            <person name="Sun X."/>
            <person name="Fu Y."/>
            <person name="Fang X."/>
            <person name="Guo X."/>
            <person name="Wang B."/>
            <person name="Hou R."/>
            <person name="Shen F."/>
            <person name="Mu B."/>
            <person name="Ni P."/>
            <person name="Lin R."/>
            <person name="Qian W."/>
            <person name="Wang G."/>
            <person name="Yu C."/>
            <person name="Nie W."/>
            <person name="Wang J."/>
            <person name="Wu Z."/>
            <person name="Liang H."/>
            <person name="Min J."/>
            <person name="Wu Q."/>
            <person name="Cheng S."/>
            <person name="Ruan J."/>
            <person name="Wang M."/>
            <person name="Shi Z."/>
            <person name="Wen M."/>
            <person name="Liu B."/>
            <person name="Ren X."/>
            <person name="Zheng H."/>
            <person name="Dong D."/>
            <person name="Cook K."/>
            <person name="Shan G."/>
            <person name="Zhang H."/>
            <person name="Kosiol C."/>
            <person name="Xie X."/>
            <person name="Lu Z."/>
            <person name="Zheng H."/>
            <person name="Li Y."/>
            <person name="Steiner C.C."/>
            <person name="Lam T.T."/>
            <person name="Lin S."/>
            <person name="Zhang Q."/>
            <person name="Li G."/>
            <person name="Tian J."/>
            <person name="Gong T."/>
            <person name="Liu H."/>
            <person name="Zhang D."/>
            <person name="Fang L."/>
            <person name="Ye C."/>
            <person name="Zhang J."/>
            <person name="Hu W."/>
            <person name="Xu A."/>
            <person name="Ren Y."/>
            <person name="Zhang G."/>
            <person name="Bruford M.W."/>
            <person name="Li Q."/>
            <person name="Ma L."/>
            <person name="Guo Y."/>
            <person name="An N."/>
            <person name="Hu Y."/>
            <person name="Zheng Y."/>
            <person name="Shi Y."/>
            <person name="Li Z."/>
            <person name="Liu Q."/>
            <person name="Chen Y."/>
            <person name="Zhao J."/>
            <person name="Qu N."/>
            <person name="Zhao S."/>
            <person name="Tian F."/>
            <person name="Wang X."/>
            <person name="Wang H."/>
            <person name="Xu L."/>
            <person name="Liu X."/>
            <person name="Vinar T."/>
            <person name="Wang Y."/>
            <person name="Lam T.W."/>
            <person name="Yiu S.M."/>
            <person name="Liu S."/>
            <person name="Zhang H."/>
            <person name="Li D."/>
            <person name="Huang Y."/>
            <person name="Wang X."/>
            <person name="Yang G."/>
            <person name="Jiang Z."/>
            <person name="Wang J."/>
            <person name="Qin N."/>
            <person name="Li L."/>
            <person name="Li J."/>
            <person name="Bolund L."/>
            <person name="Kristiansen K."/>
            <person name="Wong G.K."/>
            <person name="Olson M."/>
            <person name="Zhang X."/>
            <person name="Li S."/>
            <person name="Yang H."/>
            <person name="Wang J."/>
            <person name="Wang J."/>
        </authorList>
    </citation>
    <scope>NUCLEOTIDE SEQUENCE [LARGE SCALE GENOMIC DNA]</scope>
</reference>
<dbReference type="PROSITE" id="PS50002">
    <property type="entry name" value="SH3"/>
    <property type="match status" value="1"/>
</dbReference>
<dbReference type="Gene3D" id="1.25.40.20">
    <property type="entry name" value="Ankyrin repeat-containing domain"/>
    <property type="match status" value="1"/>
</dbReference>
<dbReference type="InParanoid" id="D2I5R0"/>
<proteinExistence type="predicted"/>
<dbReference type="PRINTS" id="PR00452">
    <property type="entry name" value="SH3DOMAIN"/>
</dbReference>
<dbReference type="PANTHER" id="PTHR24155">
    <property type="entry name" value="OSTEOCLAST-STIMULATING FACTOR 1"/>
    <property type="match status" value="1"/>
</dbReference>
<keyword evidence="3" id="KW-0963">Cytoplasm</keyword>
<evidence type="ECO:0000256" key="4">
    <source>
        <dbReference type="ARBA" id="ARBA00022737"/>
    </source>
</evidence>
<dbReference type="EMBL" id="GL194767">
    <property type="protein sequence ID" value="EFB26769.1"/>
    <property type="molecule type" value="Genomic_DNA"/>
</dbReference>
<dbReference type="SMART" id="SM00326">
    <property type="entry name" value="SH3"/>
    <property type="match status" value="1"/>
</dbReference>
<evidence type="ECO:0000259" key="11">
    <source>
        <dbReference type="PROSITE" id="PS50002"/>
    </source>
</evidence>
<dbReference type="Gene3D" id="2.30.30.40">
    <property type="entry name" value="SH3 Domains"/>
    <property type="match status" value="1"/>
</dbReference>
<evidence type="ECO:0000256" key="2">
    <source>
        <dbReference type="ARBA" id="ARBA00022443"/>
    </source>
</evidence>
<keyword evidence="5 8" id="KW-0040">ANK repeat</keyword>
<evidence type="ECO:0000256" key="1">
    <source>
        <dbReference type="ARBA" id="ARBA00004496"/>
    </source>
</evidence>
<feature type="region of interest" description="Disordered" evidence="10">
    <location>
        <begin position="1"/>
        <end position="21"/>
    </location>
</feature>
<dbReference type="SUPFAM" id="SSF50044">
    <property type="entry name" value="SH3-domain"/>
    <property type="match status" value="1"/>
</dbReference>
<keyword evidence="2 9" id="KW-0728">SH3 domain</keyword>
<dbReference type="InterPro" id="IPR036028">
    <property type="entry name" value="SH3-like_dom_sf"/>
</dbReference>
<keyword evidence="4" id="KW-0677">Repeat</keyword>
<comment type="subcellular location">
    <subcellularLocation>
        <location evidence="1">Cytoplasm</location>
    </subcellularLocation>
</comment>
<evidence type="ECO:0000256" key="3">
    <source>
        <dbReference type="ARBA" id="ARBA00022490"/>
    </source>
</evidence>
<evidence type="ECO:0000256" key="6">
    <source>
        <dbReference type="ARBA" id="ARBA00037432"/>
    </source>
</evidence>
<evidence type="ECO:0000256" key="5">
    <source>
        <dbReference type="ARBA" id="ARBA00023043"/>
    </source>
</evidence>
<dbReference type="SMART" id="SM00248">
    <property type="entry name" value="ANK"/>
    <property type="match status" value="2"/>
</dbReference>
<dbReference type="PROSITE" id="PS50088">
    <property type="entry name" value="ANK_REPEAT"/>
    <property type="match status" value="1"/>
</dbReference>
<dbReference type="GO" id="GO:0005737">
    <property type="term" value="C:cytoplasm"/>
    <property type="evidence" value="ECO:0007669"/>
    <property type="project" value="UniProtKB-SubCell"/>
</dbReference>
<evidence type="ECO:0000256" key="7">
    <source>
        <dbReference type="ARBA" id="ARBA00040640"/>
    </source>
</evidence>
<comment type="function">
    <text evidence="6">Induces bone resorption, acting probably through a signaling cascade which results in the secretion of factor(s) enhancing osteoclast formation and activity.</text>
</comment>
<dbReference type="InterPro" id="IPR001452">
    <property type="entry name" value="SH3_domain"/>
</dbReference>
<feature type="repeat" description="ANK" evidence="8">
    <location>
        <begin position="506"/>
        <end position="532"/>
    </location>
</feature>